<protein>
    <recommendedName>
        <fullName evidence="8">Extracellular solute-binding protein</fullName>
    </recommendedName>
</protein>
<comment type="caution">
    <text evidence="6">The sequence shown here is derived from an EMBL/GenBank/DDBJ whole genome shotgun (WGS) entry which is preliminary data.</text>
</comment>
<accession>A0ABN8H4G3</accession>
<dbReference type="Pfam" id="PF01547">
    <property type="entry name" value="SBP_bac_1"/>
    <property type="match status" value="1"/>
</dbReference>
<reference evidence="6" key="1">
    <citation type="submission" date="2022-01" db="EMBL/GenBank/DDBJ databases">
        <authorList>
            <person name="Criscuolo A."/>
        </authorList>
    </citation>
    <scope>NUCLEOTIDE SEQUENCE</scope>
    <source>
        <strain evidence="6">CIP111891</strain>
    </source>
</reference>
<keyword evidence="2" id="KW-0813">Transport</keyword>
<comment type="similarity">
    <text evidence="1">Belongs to the bacterial solute-binding protein 1 family.</text>
</comment>
<feature type="chain" id="PRO_5046339999" description="Extracellular solute-binding protein" evidence="5">
    <location>
        <begin position="21"/>
        <end position="456"/>
    </location>
</feature>
<feature type="signal peptide" evidence="5">
    <location>
        <begin position="1"/>
        <end position="20"/>
    </location>
</feature>
<feature type="region of interest" description="Disordered" evidence="4">
    <location>
        <begin position="28"/>
        <end position="57"/>
    </location>
</feature>
<dbReference type="InterPro" id="IPR006061">
    <property type="entry name" value="SBP_1_CS"/>
</dbReference>
<evidence type="ECO:0000256" key="5">
    <source>
        <dbReference type="SAM" id="SignalP"/>
    </source>
</evidence>
<keyword evidence="3 5" id="KW-0732">Signal</keyword>
<dbReference type="SUPFAM" id="SSF53850">
    <property type="entry name" value="Periplasmic binding protein-like II"/>
    <property type="match status" value="1"/>
</dbReference>
<sequence length="456" mass="48625">MKKNFVVSISALMAMSLTLAACGNSTASPSPSIASTGEKQSAAPTTASSEAPKNANNDSYTLRVSSWFLDDTTQSTNFKQAAEKKFREKYPNVKVQWDTLIGEKYMDKLKADLTAGSAADVIFSQNVAQFGKAGYLADLSNEPWAANVLDATKPLESFDGKLYGAAATVSVNGVFYNKKIFSDASLQPPKTWDDFIAINEKLKAKKVTPIIAGFKDAWTIGLTLGVIADSMIEVANPNYLFDIYNGKAKLTGPEMIATTDAFLQLAKGGYFNKDALSLDWPGSLAAFEQGKAAMIIQGNWVPGMMDGDVKDKGMPKQEVGFFAMPNKEGKSALSAGPDHSISVNAKTQHMQAAKDFVAMVLSQDVLSVHIKDVAFPGIKNIKGDFANPAMTDVMNAMNTSASVIGVNSSNFLASSAWTGIQNGVLKVIGGGDIGDTLAVAQQNYDKDKGTIVIPKQ</sequence>
<dbReference type="EMBL" id="CAKMMW010000022">
    <property type="protein sequence ID" value="CAH1222997.1"/>
    <property type="molecule type" value="Genomic_DNA"/>
</dbReference>
<keyword evidence="7" id="KW-1185">Reference proteome</keyword>
<evidence type="ECO:0000256" key="2">
    <source>
        <dbReference type="ARBA" id="ARBA00022448"/>
    </source>
</evidence>
<dbReference type="Proteomes" id="UP000838821">
    <property type="component" value="Unassembled WGS sequence"/>
</dbReference>
<dbReference type="InterPro" id="IPR006059">
    <property type="entry name" value="SBP"/>
</dbReference>
<name>A0ABN8H4G3_9BACL</name>
<evidence type="ECO:0000256" key="3">
    <source>
        <dbReference type="ARBA" id="ARBA00022729"/>
    </source>
</evidence>
<evidence type="ECO:0000256" key="4">
    <source>
        <dbReference type="SAM" id="MobiDB-lite"/>
    </source>
</evidence>
<dbReference type="PROSITE" id="PS01037">
    <property type="entry name" value="SBP_BACTERIAL_1"/>
    <property type="match status" value="1"/>
</dbReference>
<evidence type="ECO:0000313" key="7">
    <source>
        <dbReference type="Proteomes" id="UP000838821"/>
    </source>
</evidence>
<dbReference type="InterPro" id="IPR050490">
    <property type="entry name" value="Bact_solute-bd_prot1"/>
</dbReference>
<evidence type="ECO:0000313" key="6">
    <source>
        <dbReference type="EMBL" id="CAH1222997.1"/>
    </source>
</evidence>
<evidence type="ECO:0008006" key="8">
    <source>
        <dbReference type="Google" id="ProtNLM"/>
    </source>
</evidence>
<proteinExistence type="inferred from homology"/>
<dbReference type="RefSeq" id="WP_236291521.1">
    <property type="nucleotide sequence ID" value="NZ_CAKMMW010000022.1"/>
</dbReference>
<dbReference type="PANTHER" id="PTHR43649">
    <property type="entry name" value="ARABINOSE-BINDING PROTEIN-RELATED"/>
    <property type="match status" value="1"/>
</dbReference>
<evidence type="ECO:0000256" key="1">
    <source>
        <dbReference type="ARBA" id="ARBA00008520"/>
    </source>
</evidence>
<dbReference type="PROSITE" id="PS51257">
    <property type="entry name" value="PROKAR_LIPOPROTEIN"/>
    <property type="match status" value="1"/>
</dbReference>
<feature type="compositionally biased region" description="Low complexity" evidence="4">
    <location>
        <begin position="28"/>
        <end position="52"/>
    </location>
</feature>
<organism evidence="6 7">
    <name type="scientific">Paenibacillus allorhizoplanae</name>
    <dbReference type="NCBI Taxonomy" id="2905648"/>
    <lineage>
        <taxon>Bacteria</taxon>
        <taxon>Bacillati</taxon>
        <taxon>Bacillota</taxon>
        <taxon>Bacilli</taxon>
        <taxon>Bacillales</taxon>
        <taxon>Paenibacillaceae</taxon>
        <taxon>Paenibacillus</taxon>
    </lineage>
</organism>
<gene>
    <name evidence="6" type="ORF">PAECIP111891_05430</name>
</gene>
<dbReference type="Gene3D" id="3.40.190.10">
    <property type="entry name" value="Periplasmic binding protein-like II"/>
    <property type="match status" value="2"/>
</dbReference>